<name>A0A364JTK1_9HYPH</name>
<gene>
    <name evidence="2" type="ORF">C7374_11167</name>
</gene>
<evidence type="ECO:0000313" key="2">
    <source>
        <dbReference type="EMBL" id="RAK27073.1"/>
    </source>
</evidence>
<keyword evidence="3" id="KW-1185">Reference proteome</keyword>
<proteinExistence type="predicted"/>
<dbReference type="Proteomes" id="UP000249453">
    <property type="component" value="Unassembled WGS sequence"/>
</dbReference>
<accession>A0A364JTK1</accession>
<evidence type="ECO:0000256" key="1">
    <source>
        <dbReference type="SAM" id="MobiDB-lite"/>
    </source>
</evidence>
<sequence length="122" mass="13738">MNWQYVASSVIAEVHKSLPSDADLKTRKRALRQARPYEFRVTSWGRKVWAKHARNYLEKHGLEPLAMKRGNSLPLSPLERMMQKSLSPSSAPLASSQAADEESRDATPPNVSASSFGQDMRR</sequence>
<comment type="caution">
    <text evidence="2">The sequence shown here is derived from an EMBL/GenBank/DDBJ whole genome shotgun (WGS) entry which is preliminary data.</text>
</comment>
<reference evidence="2 3" key="1">
    <citation type="submission" date="2018-06" db="EMBL/GenBank/DDBJ databases">
        <title>Genomic Encyclopedia of Type Strains, Phase IV (KMG-IV): sequencing the most valuable type-strain genomes for metagenomic binning, comparative biology and taxonomic classification.</title>
        <authorList>
            <person name="Goeker M."/>
        </authorList>
    </citation>
    <scope>NUCLEOTIDE SEQUENCE [LARGE SCALE GENOMIC DNA]</scope>
    <source>
        <strain evidence="2 3">DSM 26720</strain>
    </source>
</reference>
<feature type="region of interest" description="Disordered" evidence="1">
    <location>
        <begin position="67"/>
        <end position="122"/>
    </location>
</feature>
<dbReference type="AlphaFoldDB" id="A0A364JTK1"/>
<protein>
    <submittedName>
        <fullName evidence="2">Uncharacterized protein</fullName>
    </submittedName>
</protein>
<dbReference type="RefSeq" id="WP_245412651.1">
    <property type="nucleotide sequence ID" value="NZ_JBHEEY010000011.1"/>
</dbReference>
<feature type="compositionally biased region" description="Polar residues" evidence="1">
    <location>
        <begin position="109"/>
        <end position="122"/>
    </location>
</feature>
<organism evidence="2 3">
    <name type="scientific">Falsochrobactrum ovis</name>
    <dbReference type="NCBI Taxonomy" id="1293442"/>
    <lineage>
        <taxon>Bacteria</taxon>
        <taxon>Pseudomonadati</taxon>
        <taxon>Pseudomonadota</taxon>
        <taxon>Alphaproteobacteria</taxon>
        <taxon>Hyphomicrobiales</taxon>
        <taxon>Brucellaceae</taxon>
        <taxon>Falsochrobactrum</taxon>
    </lineage>
</organism>
<dbReference type="EMBL" id="QLMK01000011">
    <property type="protein sequence ID" value="RAK27073.1"/>
    <property type="molecule type" value="Genomic_DNA"/>
</dbReference>
<feature type="compositionally biased region" description="Low complexity" evidence="1">
    <location>
        <begin position="85"/>
        <end position="96"/>
    </location>
</feature>
<evidence type="ECO:0000313" key="3">
    <source>
        <dbReference type="Proteomes" id="UP000249453"/>
    </source>
</evidence>